<protein>
    <submittedName>
        <fullName evidence="2">Uncharacterized protein</fullName>
    </submittedName>
</protein>
<reference evidence="2 4" key="1">
    <citation type="journal article" date="2015" name="Int. J. Syst. Evol. Microbiol.">
        <title>Rhizobium anhuiense sp. nov., isolated from effective nodules of Vicia faba and Pisum sativum.</title>
        <authorList>
            <person name="Zhang Y.J."/>
            <person name="Zheng W.T."/>
            <person name="Everall I."/>
            <person name="Young J.P."/>
            <person name="Zhang X.X."/>
            <person name="Tian C.F."/>
            <person name="Sui X.H."/>
            <person name="Wang E.T."/>
            <person name="Chen W.X."/>
        </authorList>
    </citation>
    <scope>NUCLEOTIDE SEQUENCE [LARGE SCALE GENOMIC DNA]</scope>
    <source>
        <strain evidence="2 4">CCBAU 23252</strain>
    </source>
</reference>
<evidence type="ECO:0000313" key="1">
    <source>
        <dbReference type="EMBL" id="PDS48846.1"/>
    </source>
</evidence>
<evidence type="ECO:0000313" key="3">
    <source>
        <dbReference type="Proteomes" id="UP000219972"/>
    </source>
</evidence>
<gene>
    <name evidence="1" type="ORF">CO662_27760</name>
    <name evidence="2" type="ORF">EEQ99_23035</name>
</gene>
<sequence length="117" mass="13156">MKEVRSVLHAIFRCLLKRLDETELRCRGSLRQGKTCLLIHISDFADRFRLALWTMGRRSISGKLVHSLSTATKKITHSEGLGIIFRFSFSPNLGNNGEILPMFFAGARQMASAVDGF</sequence>
<dbReference type="AlphaFoldDB" id="A0A3S0Q778"/>
<accession>A0A3S0Q778</accession>
<dbReference type="EMBL" id="NWSL01000023">
    <property type="protein sequence ID" value="PDS48846.1"/>
    <property type="molecule type" value="Genomic_DNA"/>
</dbReference>
<dbReference type="Proteomes" id="UP000273611">
    <property type="component" value="Unassembled WGS sequence"/>
</dbReference>
<evidence type="ECO:0000313" key="4">
    <source>
        <dbReference type="Proteomes" id="UP000273611"/>
    </source>
</evidence>
<evidence type="ECO:0000313" key="2">
    <source>
        <dbReference type="EMBL" id="RUL98995.1"/>
    </source>
</evidence>
<reference evidence="2" key="3">
    <citation type="submission" date="2018-11" db="EMBL/GenBank/DDBJ databases">
        <authorList>
            <person name="Huo Y."/>
        </authorList>
    </citation>
    <scope>NUCLEOTIDE SEQUENCE</scope>
    <source>
        <strain evidence="2">CCBAU 23252</strain>
    </source>
</reference>
<organism evidence="2 4">
    <name type="scientific">Rhizobium anhuiense</name>
    <dbReference type="NCBI Taxonomy" id="1184720"/>
    <lineage>
        <taxon>Bacteria</taxon>
        <taxon>Pseudomonadati</taxon>
        <taxon>Pseudomonadota</taxon>
        <taxon>Alphaproteobacteria</taxon>
        <taxon>Hyphomicrobiales</taxon>
        <taxon>Rhizobiaceae</taxon>
        <taxon>Rhizobium/Agrobacterium group</taxon>
        <taxon>Rhizobium</taxon>
    </lineage>
</organism>
<proteinExistence type="predicted"/>
<reference evidence="1 3" key="2">
    <citation type="submission" date="2017-09" db="EMBL/GenBank/DDBJ databases">
        <title>Comparative genomics of rhizobia isolated from Phaseolus vulgaris in China.</title>
        <authorList>
            <person name="Tong W."/>
        </authorList>
    </citation>
    <scope>NUCLEOTIDE SEQUENCE [LARGE SCALE GENOMIC DNA]</scope>
    <source>
        <strain evidence="1 3">Y27</strain>
    </source>
</reference>
<dbReference type="Proteomes" id="UP000219972">
    <property type="component" value="Unassembled WGS sequence"/>
</dbReference>
<dbReference type="EMBL" id="RIBW01000012">
    <property type="protein sequence ID" value="RUL98995.1"/>
    <property type="molecule type" value="Genomic_DNA"/>
</dbReference>
<keyword evidence="3" id="KW-1185">Reference proteome</keyword>
<comment type="caution">
    <text evidence="2">The sequence shown here is derived from an EMBL/GenBank/DDBJ whole genome shotgun (WGS) entry which is preliminary data.</text>
</comment>
<name>A0A3S0Q778_9HYPH</name>